<dbReference type="AlphaFoldDB" id="A0AB39XDZ6"/>
<reference evidence="3" key="1">
    <citation type="submission" date="2024-08" db="EMBL/GenBank/DDBJ databases">
        <authorList>
            <person name="Chaddad Z."/>
            <person name="Lamrabet M."/>
            <person name="Bouhnik O."/>
            <person name="Alami S."/>
            <person name="Wipf D."/>
            <person name="Courty P.E."/>
            <person name="Missbah El Idrissi M."/>
        </authorList>
    </citation>
    <scope>NUCLEOTIDE SEQUENCE</scope>
    <source>
        <strain evidence="3">LLZ17</strain>
    </source>
</reference>
<feature type="signal peptide" evidence="2">
    <location>
        <begin position="1"/>
        <end position="21"/>
    </location>
</feature>
<dbReference type="RefSeq" id="WP_369720056.1">
    <property type="nucleotide sequence ID" value="NZ_CP165734.1"/>
</dbReference>
<proteinExistence type="predicted"/>
<protein>
    <recommendedName>
        <fullName evidence="4">Lipoprotein</fullName>
    </recommendedName>
</protein>
<evidence type="ECO:0000256" key="1">
    <source>
        <dbReference type="SAM" id="MobiDB-lite"/>
    </source>
</evidence>
<feature type="compositionally biased region" description="Polar residues" evidence="1">
    <location>
        <begin position="86"/>
        <end position="102"/>
    </location>
</feature>
<sequence length="157" mass="16619">MRRVYIVCAAMLLACSSTSGYCDDWATAQDGSAAVVADGARLNVVCDTDHGRALHPDSLGKILIFLKEPVAAWRKLESVEVRTRSDTGSQSANPPSHGTALSSTSLVLEDDATWELSVMGAATKSFTLIAGGHARTFSAINLRATVSPVLGRCGDHW</sequence>
<evidence type="ECO:0000313" key="3">
    <source>
        <dbReference type="EMBL" id="XDV55606.1"/>
    </source>
</evidence>
<gene>
    <name evidence="3" type="ORF">AB8Z38_22915</name>
</gene>
<accession>A0AB39XDZ6</accession>
<evidence type="ECO:0008006" key="4">
    <source>
        <dbReference type="Google" id="ProtNLM"/>
    </source>
</evidence>
<evidence type="ECO:0000256" key="2">
    <source>
        <dbReference type="SAM" id="SignalP"/>
    </source>
</evidence>
<feature type="chain" id="PRO_5044294865" description="Lipoprotein" evidence="2">
    <location>
        <begin position="22"/>
        <end position="157"/>
    </location>
</feature>
<name>A0AB39XDZ6_9BRAD</name>
<keyword evidence="2" id="KW-0732">Signal</keyword>
<feature type="region of interest" description="Disordered" evidence="1">
    <location>
        <begin position="83"/>
        <end position="102"/>
    </location>
</feature>
<organism evidence="3">
    <name type="scientific">Bradyrhizobium sp. LLZ17</name>
    <dbReference type="NCBI Taxonomy" id="3239388"/>
    <lineage>
        <taxon>Bacteria</taxon>
        <taxon>Pseudomonadati</taxon>
        <taxon>Pseudomonadota</taxon>
        <taxon>Alphaproteobacteria</taxon>
        <taxon>Hyphomicrobiales</taxon>
        <taxon>Nitrobacteraceae</taxon>
        <taxon>Bradyrhizobium</taxon>
    </lineage>
</organism>
<dbReference type="PROSITE" id="PS51257">
    <property type="entry name" value="PROKAR_LIPOPROTEIN"/>
    <property type="match status" value="1"/>
</dbReference>
<dbReference type="EMBL" id="CP165734">
    <property type="protein sequence ID" value="XDV55606.1"/>
    <property type="molecule type" value="Genomic_DNA"/>
</dbReference>